<dbReference type="Pfam" id="PF08240">
    <property type="entry name" value="ADH_N"/>
    <property type="match status" value="1"/>
</dbReference>
<dbReference type="PANTHER" id="PTHR43401">
    <property type="entry name" value="L-THREONINE 3-DEHYDROGENASE"/>
    <property type="match status" value="1"/>
</dbReference>
<dbReference type="EMBL" id="CP004145">
    <property type="protein sequence ID" value="AGO61265.1"/>
    <property type="molecule type" value="Genomic_DNA"/>
</dbReference>
<dbReference type="InterPro" id="IPR050129">
    <property type="entry name" value="Zn_alcohol_dh"/>
</dbReference>
<evidence type="ECO:0000313" key="5">
    <source>
        <dbReference type="EMBL" id="AGO61265.1"/>
    </source>
</evidence>
<dbReference type="PANTHER" id="PTHR43401:SF2">
    <property type="entry name" value="L-THREONINE 3-DEHYDROGENASE"/>
    <property type="match status" value="1"/>
</dbReference>
<organism evidence="5 6">
    <name type="scientific">Ferroplasma acidarmanus Fer1</name>
    <dbReference type="NCBI Taxonomy" id="333146"/>
    <lineage>
        <taxon>Archaea</taxon>
        <taxon>Methanobacteriati</taxon>
        <taxon>Thermoplasmatota</taxon>
        <taxon>Thermoplasmata</taxon>
        <taxon>Thermoplasmatales</taxon>
        <taxon>Ferroplasmaceae</taxon>
        <taxon>Ferroplasma</taxon>
    </lineage>
</organism>
<keyword evidence="2" id="KW-0862">Zinc</keyword>
<dbReference type="GO" id="GO:0016616">
    <property type="term" value="F:oxidoreductase activity, acting on the CH-OH group of donors, NAD or NADP as acceptor"/>
    <property type="evidence" value="ECO:0007669"/>
    <property type="project" value="UniProtKB-ARBA"/>
</dbReference>
<dbReference type="GO" id="GO:0044281">
    <property type="term" value="P:small molecule metabolic process"/>
    <property type="evidence" value="ECO:0007669"/>
    <property type="project" value="UniProtKB-ARBA"/>
</dbReference>
<dbReference type="GO" id="GO:0051262">
    <property type="term" value="P:protein tetramerization"/>
    <property type="evidence" value="ECO:0007669"/>
    <property type="project" value="UniProtKB-ARBA"/>
</dbReference>
<dbReference type="Proteomes" id="UP000014660">
    <property type="component" value="Chromosome"/>
</dbReference>
<dbReference type="GO" id="GO:0043168">
    <property type="term" value="F:anion binding"/>
    <property type="evidence" value="ECO:0007669"/>
    <property type="project" value="UniProtKB-ARBA"/>
</dbReference>
<dbReference type="SMART" id="SM00829">
    <property type="entry name" value="PKS_ER"/>
    <property type="match status" value="1"/>
</dbReference>
<name>S0AT71_FERAC</name>
<evidence type="ECO:0000256" key="1">
    <source>
        <dbReference type="ARBA" id="ARBA00022723"/>
    </source>
</evidence>
<dbReference type="SUPFAM" id="SSF50129">
    <property type="entry name" value="GroES-like"/>
    <property type="match status" value="1"/>
</dbReference>
<accession>S0AT71</accession>
<dbReference type="HOGENOM" id="CLU_026673_3_4_2"/>
<dbReference type="Gene3D" id="3.90.180.10">
    <property type="entry name" value="Medium-chain alcohol dehydrogenases, catalytic domain"/>
    <property type="match status" value="1"/>
</dbReference>
<dbReference type="InterPro" id="IPR013149">
    <property type="entry name" value="ADH-like_C"/>
</dbReference>
<gene>
    <name evidence="5" type="ORF">FACI_IFERC00001G1285</name>
</gene>
<keyword evidence="3" id="KW-0560">Oxidoreductase</keyword>
<dbReference type="GeneID" id="16025463"/>
<dbReference type="SUPFAM" id="SSF51735">
    <property type="entry name" value="NAD(P)-binding Rossmann-fold domains"/>
    <property type="match status" value="1"/>
</dbReference>
<dbReference type="GO" id="GO:0030554">
    <property type="term" value="F:adenyl nucleotide binding"/>
    <property type="evidence" value="ECO:0007669"/>
    <property type="project" value="UniProtKB-ARBA"/>
</dbReference>
<dbReference type="InterPro" id="IPR013154">
    <property type="entry name" value="ADH-like_N"/>
</dbReference>
<dbReference type="Gene3D" id="3.40.50.720">
    <property type="entry name" value="NAD(P)-binding Rossmann-like Domain"/>
    <property type="match status" value="1"/>
</dbReference>
<dbReference type="AlphaFoldDB" id="S0AT71"/>
<keyword evidence="6" id="KW-1185">Reference proteome</keyword>
<evidence type="ECO:0000259" key="4">
    <source>
        <dbReference type="SMART" id="SM00829"/>
    </source>
</evidence>
<proteinExistence type="predicted"/>
<evidence type="ECO:0000256" key="3">
    <source>
        <dbReference type="ARBA" id="ARBA00023002"/>
    </source>
</evidence>
<feature type="domain" description="Enoyl reductase (ER)" evidence="4">
    <location>
        <begin position="15"/>
        <end position="320"/>
    </location>
</feature>
<protein>
    <recommendedName>
        <fullName evidence="4">Enoyl reductase (ER) domain-containing protein</fullName>
    </recommendedName>
</protein>
<keyword evidence="1" id="KW-0479">Metal-binding</keyword>
<dbReference type="Pfam" id="PF00107">
    <property type="entry name" value="ADH_zinc_N"/>
    <property type="match status" value="1"/>
</dbReference>
<dbReference type="InterPro" id="IPR036291">
    <property type="entry name" value="NAD(P)-bd_dom_sf"/>
</dbReference>
<dbReference type="InterPro" id="IPR011032">
    <property type="entry name" value="GroES-like_sf"/>
</dbReference>
<reference evidence="5 6" key="1">
    <citation type="journal article" date="2007" name="Proc. Natl. Acad. Sci. U.S.A.">
        <title>Genome dynamics in a natural archaeal population.</title>
        <authorList>
            <person name="Allen E.E."/>
            <person name="Tyson G.W."/>
            <person name="Whitaker R.J."/>
            <person name="Detter J.C."/>
            <person name="Richardson P.M."/>
            <person name="Banfield J.F."/>
        </authorList>
    </citation>
    <scope>NUCLEOTIDE SEQUENCE [LARGE SCALE GENOMIC DNA]</scope>
    <source>
        <strain evidence="6">fer1</strain>
    </source>
</reference>
<evidence type="ECO:0000313" key="6">
    <source>
        <dbReference type="Proteomes" id="UP000014660"/>
    </source>
</evidence>
<evidence type="ECO:0000256" key="2">
    <source>
        <dbReference type="ARBA" id="ARBA00022833"/>
    </source>
</evidence>
<sequence length="322" mass="35685">MPILIYEGNEFAKPGIENVKIVDKDLSGEGIKVKIVKAGLNPLDYNLIAGNIVYNVNPMPHIPGSEVMGIAMEDGKRIRKGDRVIVYNRIFDNGCDMCYSGNEHLCYNGGIWGVITNGGYADYIKIGEQNLFRVPESIDDNTAVSIGIGALTSYRSLKRARAGINDKILVYGAGNTGIFTVQIARQMGMDVYVYSRNRELESLGIKVLDSVPDDFKADIIVNPLGGKLFGDSIKHLKRRGKIVTYGVLTGRNADLDIANVYTNELEIIGSTGGTRKDLTELLQILEKSNFRLPVYKEYSLWDIKDALHAFKDRVNGRIVFNL</sequence>
<dbReference type="InterPro" id="IPR020843">
    <property type="entry name" value="ER"/>
</dbReference>
<dbReference type="KEGG" id="fac:FACI_IFERC01G1285"/>
<dbReference type="RefSeq" id="WP_009887316.1">
    <property type="nucleotide sequence ID" value="NC_021592.1"/>
</dbReference>